<dbReference type="Gene3D" id="3.40.50.150">
    <property type="entry name" value="Vaccinia Virus protein VP39"/>
    <property type="match status" value="1"/>
</dbReference>
<evidence type="ECO:0000256" key="2">
    <source>
        <dbReference type="ARBA" id="ARBA00007967"/>
    </source>
</evidence>
<dbReference type="InParanoid" id="A0A068UTU2"/>
<comment type="similarity">
    <text evidence="2">Belongs to the methyltransferase superfamily. Type-7 methyltransferase family.</text>
</comment>
<keyword evidence="4" id="KW-1185">Reference proteome</keyword>
<dbReference type="AlphaFoldDB" id="A0A068UTU2"/>
<name>A0A068UTU2_COFCA</name>
<proteinExistence type="inferred from homology"/>
<dbReference type="Gramene" id="CDP11846">
    <property type="protein sequence ID" value="CDP11846"/>
    <property type="gene ID" value="GSCOC_T00035112001"/>
</dbReference>
<dbReference type="OrthoDB" id="1523883at2759"/>
<accession>A0A068UTU2</accession>
<evidence type="ECO:0000313" key="4">
    <source>
        <dbReference type="Proteomes" id="UP000295252"/>
    </source>
</evidence>
<dbReference type="PANTHER" id="PTHR31009">
    <property type="entry name" value="S-ADENOSYL-L-METHIONINE:CARBOXYL METHYLTRANSFERASE FAMILY PROTEIN"/>
    <property type="match status" value="1"/>
</dbReference>
<protein>
    <submittedName>
        <fullName evidence="3">Uncharacterized protein</fullName>
    </submittedName>
</protein>
<dbReference type="EMBL" id="HG739144">
    <property type="protein sequence ID" value="CDP11846.1"/>
    <property type="molecule type" value="Genomic_DNA"/>
</dbReference>
<evidence type="ECO:0000313" key="3">
    <source>
        <dbReference type="EMBL" id="CDP11846.1"/>
    </source>
</evidence>
<dbReference type="InterPro" id="IPR029063">
    <property type="entry name" value="SAM-dependent_MTases_sf"/>
</dbReference>
<sequence length="223" mass="25607">MRYKNTLNTCQINFSQVPWGLVNEKGLPINKGNIHIGKTSPPEVRRAYLDQFANDFTNFLRMRSIELMPNGRLFLTMLSDSHHRHDAYNALDLLAMTLNDMVIEGLIEETKFDSFNVPLYEPSEQELRHIIEKEGSFKISHLETIKVLVGDAFGNHAWSLSRGFRDVYESMIVTYFGDSIVGDFFNRLAKKILENREKIMKGSGTNLVVSLTKFTIPKDEKCI</sequence>
<gene>
    <name evidence="3" type="ORF">GSCOC_T00035112001</name>
</gene>
<dbReference type="InterPro" id="IPR005299">
    <property type="entry name" value="MeTrfase_7"/>
</dbReference>
<dbReference type="PhylomeDB" id="A0A068UTU2"/>
<organism evidence="3 4">
    <name type="scientific">Coffea canephora</name>
    <name type="common">Robusta coffee</name>
    <dbReference type="NCBI Taxonomy" id="49390"/>
    <lineage>
        <taxon>Eukaryota</taxon>
        <taxon>Viridiplantae</taxon>
        <taxon>Streptophyta</taxon>
        <taxon>Embryophyta</taxon>
        <taxon>Tracheophyta</taxon>
        <taxon>Spermatophyta</taxon>
        <taxon>Magnoliopsida</taxon>
        <taxon>eudicotyledons</taxon>
        <taxon>Gunneridae</taxon>
        <taxon>Pentapetalae</taxon>
        <taxon>asterids</taxon>
        <taxon>lamiids</taxon>
        <taxon>Gentianales</taxon>
        <taxon>Rubiaceae</taxon>
        <taxon>Ixoroideae</taxon>
        <taxon>Gardenieae complex</taxon>
        <taxon>Bertiereae - Coffeeae clade</taxon>
        <taxon>Coffeeae</taxon>
        <taxon>Coffea</taxon>
    </lineage>
</organism>
<comment type="pathway">
    <text evidence="1">Alkaloid biosynthesis.</text>
</comment>
<reference evidence="4" key="1">
    <citation type="journal article" date="2014" name="Science">
        <title>The coffee genome provides insight into the convergent evolution of caffeine biosynthesis.</title>
        <authorList>
            <person name="Denoeud F."/>
            <person name="Carretero-Paulet L."/>
            <person name="Dereeper A."/>
            <person name="Droc G."/>
            <person name="Guyot R."/>
            <person name="Pietrella M."/>
            <person name="Zheng C."/>
            <person name="Alberti A."/>
            <person name="Anthony F."/>
            <person name="Aprea G."/>
            <person name="Aury J.M."/>
            <person name="Bento P."/>
            <person name="Bernard M."/>
            <person name="Bocs S."/>
            <person name="Campa C."/>
            <person name="Cenci A."/>
            <person name="Combes M.C."/>
            <person name="Crouzillat D."/>
            <person name="Da Silva C."/>
            <person name="Daddiego L."/>
            <person name="De Bellis F."/>
            <person name="Dussert S."/>
            <person name="Garsmeur O."/>
            <person name="Gayraud T."/>
            <person name="Guignon V."/>
            <person name="Jahn K."/>
            <person name="Jamilloux V."/>
            <person name="Joet T."/>
            <person name="Labadie K."/>
            <person name="Lan T."/>
            <person name="Leclercq J."/>
            <person name="Lepelley M."/>
            <person name="Leroy T."/>
            <person name="Li L.T."/>
            <person name="Librado P."/>
            <person name="Lopez L."/>
            <person name="Munoz A."/>
            <person name="Noel B."/>
            <person name="Pallavicini A."/>
            <person name="Perrotta G."/>
            <person name="Poncet V."/>
            <person name="Pot D."/>
            <person name="Priyono X."/>
            <person name="Rigoreau M."/>
            <person name="Rouard M."/>
            <person name="Rozas J."/>
            <person name="Tranchant-Dubreuil C."/>
            <person name="VanBuren R."/>
            <person name="Zhang Q."/>
            <person name="Andrade A.C."/>
            <person name="Argout X."/>
            <person name="Bertrand B."/>
            <person name="de Kochko A."/>
            <person name="Graziosi G."/>
            <person name="Henry R.J."/>
            <person name="Jayarama X."/>
            <person name="Ming R."/>
            <person name="Nagai C."/>
            <person name="Rounsley S."/>
            <person name="Sankoff D."/>
            <person name="Giuliano G."/>
            <person name="Albert V.A."/>
            <person name="Wincker P."/>
            <person name="Lashermes P."/>
        </authorList>
    </citation>
    <scope>NUCLEOTIDE SEQUENCE [LARGE SCALE GENOMIC DNA]</scope>
    <source>
        <strain evidence="4">cv. DH200-94</strain>
    </source>
</reference>
<dbReference type="Pfam" id="PF03492">
    <property type="entry name" value="Methyltransf_7"/>
    <property type="match status" value="1"/>
</dbReference>
<dbReference type="GO" id="GO:0008168">
    <property type="term" value="F:methyltransferase activity"/>
    <property type="evidence" value="ECO:0007669"/>
    <property type="project" value="InterPro"/>
</dbReference>
<dbReference type="SUPFAM" id="SSF53335">
    <property type="entry name" value="S-adenosyl-L-methionine-dependent methyltransferases"/>
    <property type="match status" value="1"/>
</dbReference>
<dbReference type="Proteomes" id="UP000295252">
    <property type="component" value="Chromosome VII"/>
</dbReference>
<evidence type="ECO:0000256" key="1">
    <source>
        <dbReference type="ARBA" id="ARBA00004913"/>
    </source>
</evidence>
<dbReference type="OMA" id="VFHFVHS"/>